<feature type="domain" description="Zn(2)-C6 fungal-type" evidence="7">
    <location>
        <begin position="9"/>
        <end position="37"/>
    </location>
</feature>
<dbReference type="PANTHER" id="PTHR36206">
    <property type="entry name" value="ASPERCRYPTIN BIOSYNTHESIS CLUSTER-SPECIFIC TRANSCRIPTION REGULATOR ATNN-RELATED"/>
    <property type="match status" value="1"/>
</dbReference>
<dbReference type="STRING" id="1141098.A0A1Y2DPP9"/>
<reference evidence="8 9" key="1">
    <citation type="submission" date="2016-07" db="EMBL/GenBank/DDBJ databases">
        <title>Pervasive Adenine N6-methylation of Active Genes in Fungi.</title>
        <authorList>
            <consortium name="DOE Joint Genome Institute"/>
            <person name="Mondo S.J."/>
            <person name="Dannebaum R.O."/>
            <person name="Kuo R.C."/>
            <person name="Labutti K."/>
            <person name="Haridas S."/>
            <person name="Kuo A."/>
            <person name="Salamov A."/>
            <person name="Ahrendt S.R."/>
            <person name="Lipzen A."/>
            <person name="Sullivan W."/>
            <person name="Andreopoulos W.B."/>
            <person name="Clum A."/>
            <person name="Lindquist E."/>
            <person name="Daum C."/>
            <person name="Ramamoorthy G.K."/>
            <person name="Gryganskyi A."/>
            <person name="Culley D."/>
            <person name="Magnuson J.K."/>
            <person name="James T.Y."/>
            <person name="O'Malley M.A."/>
            <person name="Stajich J.E."/>
            <person name="Spatafora J.W."/>
            <person name="Visel A."/>
            <person name="Grigoriev I.V."/>
        </authorList>
    </citation>
    <scope>NUCLEOTIDE SEQUENCE [LARGE SCALE GENOMIC DNA]</scope>
    <source>
        <strain evidence="8 9">CBS 129021</strain>
    </source>
</reference>
<keyword evidence="5" id="KW-0804">Transcription</keyword>
<dbReference type="InterPro" id="IPR052360">
    <property type="entry name" value="Transcr_Regulatory_Proteins"/>
</dbReference>
<evidence type="ECO:0000313" key="8">
    <source>
        <dbReference type="EMBL" id="ORY61258.1"/>
    </source>
</evidence>
<dbReference type="Gene3D" id="4.10.240.10">
    <property type="entry name" value="Zn(2)-C6 fungal-type DNA-binding domain"/>
    <property type="match status" value="1"/>
</dbReference>
<dbReference type="GeneID" id="63770859"/>
<evidence type="ECO:0000256" key="1">
    <source>
        <dbReference type="ARBA" id="ARBA00022723"/>
    </source>
</evidence>
<keyword evidence="2" id="KW-0862">Zinc</keyword>
<keyword evidence="6" id="KW-0539">Nucleus</keyword>
<gene>
    <name evidence="8" type="ORF">BCR38DRAFT_310326</name>
</gene>
<dbReference type="GO" id="GO:0003677">
    <property type="term" value="F:DNA binding"/>
    <property type="evidence" value="ECO:0007669"/>
    <property type="project" value="UniProtKB-KW"/>
</dbReference>
<dbReference type="InterPro" id="IPR001138">
    <property type="entry name" value="Zn2Cys6_DnaBD"/>
</dbReference>
<feature type="non-terminal residue" evidence="8">
    <location>
        <position position="178"/>
    </location>
</feature>
<dbReference type="OrthoDB" id="3172332at2759"/>
<protein>
    <recommendedName>
        <fullName evidence="7">Zn(2)-C6 fungal-type domain-containing protein</fullName>
    </recommendedName>
</protein>
<keyword evidence="9" id="KW-1185">Reference proteome</keyword>
<dbReference type="AlphaFoldDB" id="A0A1Y2DPP9"/>
<dbReference type="PANTHER" id="PTHR36206:SF16">
    <property type="entry name" value="TRANSCRIPTION FACTOR DOMAIN-CONTAINING PROTEIN-RELATED"/>
    <property type="match status" value="1"/>
</dbReference>
<evidence type="ECO:0000256" key="4">
    <source>
        <dbReference type="ARBA" id="ARBA00023125"/>
    </source>
</evidence>
<dbReference type="Pfam" id="PF00172">
    <property type="entry name" value="Zn_clus"/>
    <property type="match status" value="1"/>
</dbReference>
<keyword evidence="3" id="KW-0805">Transcription regulation</keyword>
<evidence type="ECO:0000259" key="7">
    <source>
        <dbReference type="PROSITE" id="PS50048"/>
    </source>
</evidence>
<comment type="caution">
    <text evidence="8">The sequence shown here is derived from an EMBL/GenBank/DDBJ whole genome shotgun (WGS) entry which is preliminary data.</text>
</comment>
<dbReference type="EMBL" id="MCFJ01000010">
    <property type="protein sequence ID" value="ORY61258.1"/>
    <property type="molecule type" value="Genomic_DNA"/>
</dbReference>
<keyword evidence="4" id="KW-0238">DNA-binding</keyword>
<evidence type="ECO:0000256" key="3">
    <source>
        <dbReference type="ARBA" id="ARBA00023015"/>
    </source>
</evidence>
<dbReference type="CDD" id="cd00067">
    <property type="entry name" value="GAL4"/>
    <property type="match status" value="1"/>
</dbReference>
<dbReference type="SUPFAM" id="SSF57701">
    <property type="entry name" value="Zn2/Cys6 DNA-binding domain"/>
    <property type="match status" value="1"/>
</dbReference>
<feature type="non-terminal residue" evidence="8">
    <location>
        <position position="1"/>
    </location>
</feature>
<dbReference type="RefSeq" id="XP_040713335.1">
    <property type="nucleotide sequence ID" value="XM_040854647.1"/>
</dbReference>
<evidence type="ECO:0000256" key="2">
    <source>
        <dbReference type="ARBA" id="ARBA00022833"/>
    </source>
</evidence>
<dbReference type="PROSITE" id="PS50048">
    <property type="entry name" value="ZN2_CY6_FUNGAL_2"/>
    <property type="match status" value="1"/>
</dbReference>
<dbReference type="Proteomes" id="UP000193689">
    <property type="component" value="Unassembled WGS sequence"/>
</dbReference>
<sequence>EKATKVKSGCRTCKTRKVKCDEGRPACARCLSSGRVCQGYGIWGGGNTSLDLVRSGPIKHVLSTITPESKDELCCLEWFRGRTAVKLQGPFGSSFWGSLVIRASLEEPSIFCAMQALRSVHKRVTVGVAGLGSEGDPDRLEQFTLRQYSKAINHLLQPQFVSGDKASLRVALISCMLL</sequence>
<dbReference type="GO" id="GO:0000981">
    <property type="term" value="F:DNA-binding transcription factor activity, RNA polymerase II-specific"/>
    <property type="evidence" value="ECO:0007669"/>
    <property type="project" value="InterPro"/>
</dbReference>
<dbReference type="GO" id="GO:0008270">
    <property type="term" value="F:zinc ion binding"/>
    <property type="evidence" value="ECO:0007669"/>
    <property type="project" value="InterPro"/>
</dbReference>
<proteinExistence type="predicted"/>
<dbReference type="InterPro" id="IPR036864">
    <property type="entry name" value="Zn2-C6_fun-type_DNA-bd_sf"/>
</dbReference>
<organism evidence="8 9">
    <name type="scientific">Pseudomassariella vexata</name>
    <dbReference type="NCBI Taxonomy" id="1141098"/>
    <lineage>
        <taxon>Eukaryota</taxon>
        <taxon>Fungi</taxon>
        <taxon>Dikarya</taxon>
        <taxon>Ascomycota</taxon>
        <taxon>Pezizomycotina</taxon>
        <taxon>Sordariomycetes</taxon>
        <taxon>Xylariomycetidae</taxon>
        <taxon>Amphisphaeriales</taxon>
        <taxon>Pseudomassariaceae</taxon>
        <taxon>Pseudomassariella</taxon>
    </lineage>
</organism>
<name>A0A1Y2DPP9_9PEZI</name>
<dbReference type="SMART" id="SM00066">
    <property type="entry name" value="GAL4"/>
    <property type="match status" value="1"/>
</dbReference>
<dbReference type="PROSITE" id="PS00463">
    <property type="entry name" value="ZN2_CY6_FUNGAL_1"/>
    <property type="match status" value="1"/>
</dbReference>
<evidence type="ECO:0000313" key="9">
    <source>
        <dbReference type="Proteomes" id="UP000193689"/>
    </source>
</evidence>
<dbReference type="InParanoid" id="A0A1Y2DPP9"/>
<keyword evidence="1" id="KW-0479">Metal-binding</keyword>
<evidence type="ECO:0000256" key="5">
    <source>
        <dbReference type="ARBA" id="ARBA00023163"/>
    </source>
</evidence>
<evidence type="ECO:0000256" key="6">
    <source>
        <dbReference type="ARBA" id="ARBA00023242"/>
    </source>
</evidence>
<accession>A0A1Y2DPP9</accession>